<dbReference type="Proteomes" id="UP000006447">
    <property type="component" value="Unassembled WGS sequence"/>
</dbReference>
<dbReference type="GO" id="GO:0045892">
    <property type="term" value="P:negative regulation of DNA-templated transcription"/>
    <property type="evidence" value="ECO:0007669"/>
    <property type="project" value="TreeGrafter"/>
</dbReference>
<dbReference type="EMBL" id="AJJH01000010">
    <property type="protein sequence ID" value="EID81783.1"/>
    <property type="molecule type" value="Genomic_DNA"/>
</dbReference>
<dbReference type="PANTHER" id="PTHR30136:SF35">
    <property type="entry name" value="HTH-TYPE TRANSCRIPTIONAL REGULATOR RV1719"/>
    <property type="match status" value="1"/>
</dbReference>
<dbReference type="Gene3D" id="1.10.10.10">
    <property type="entry name" value="Winged helix-like DNA-binding domain superfamily/Winged helix DNA-binding domain"/>
    <property type="match status" value="1"/>
</dbReference>
<dbReference type="SMART" id="SM00346">
    <property type="entry name" value="HTH_ICLR"/>
    <property type="match status" value="1"/>
</dbReference>
<evidence type="ECO:0000259" key="5">
    <source>
        <dbReference type="PROSITE" id="PS51078"/>
    </source>
</evidence>
<protein>
    <submittedName>
        <fullName evidence="6">IclR family transcriptional regulator</fullName>
    </submittedName>
</protein>
<dbReference type="PROSITE" id="PS51077">
    <property type="entry name" value="HTH_ICLR"/>
    <property type="match status" value="1"/>
</dbReference>
<accession>I0WZG7</accession>
<comment type="caution">
    <text evidence="6">The sequence shown here is derived from an EMBL/GenBank/DDBJ whole genome shotgun (WGS) entry which is preliminary data.</text>
</comment>
<gene>
    <name evidence="6" type="ORF">W59_01394</name>
</gene>
<feature type="domain" description="IclR-ED" evidence="5">
    <location>
        <begin position="74"/>
        <end position="256"/>
    </location>
</feature>
<proteinExistence type="predicted"/>
<dbReference type="InterPro" id="IPR036390">
    <property type="entry name" value="WH_DNA-bd_sf"/>
</dbReference>
<dbReference type="Gene3D" id="3.30.450.40">
    <property type="match status" value="1"/>
</dbReference>
<keyword evidence="1" id="KW-0805">Transcription regulation</keyword>
<sequence length="261" mass="27145">MRNDDARSSAGLQSVDRAVTALQLLAASGPVRVTELARQMGVHKSTTSRLLSTLERRGLVDRVGDGSTFVLGNGIALLAASAARPRSLTEVSRSVLSDVASTSGESASVNVLVNDELSILTVEQSIGPSGLTGFNWLGQRSPATTTAAGKILLAGYSDDQLEDILPELVTNCTPATLTREEFINQLSEIRTSGLALCRDELEVGLSAAAVPIFDSSGLVAALSVSGPTARIFGSRHVEVVEAVRAGGLRLSLQLGSAPPPR</sequence>
<keyword evidence="2" id="KW-0238">DNA-binding</keyword>
<dbReference type="PANTHER" id="PTHR30136">
    <property type="entry name" value="HELIX-TURN-HELIX TRANSCRIPTIONAL REGULATOR, ICLR FAMILY"/>
    <property type="match status" value="1"/>
</dbReference>
<dbReference type="InterPro" id="IPR050707">
    <property type="entry name" value="HTH_MetabolicPath_Reg"/>
</dbReference>
<dbReference type="Pfam" id="PF09339">
    <property type="entry name" value="HTH_IclR"/>
    <property type="match status" value="1"/>
</dbReference>
<evidence type="ECO:0000256" key="2">
    <source>
        <dbReference type="ARBA" id="ARBA00023125"/>
    </source>
</evidence>
<dbReference type="InterPro" id="IPR036388">
    <property type="entry name" value="WH-like_DNA-bd_sf"/>
</dbReference>
<evidence type="ECO:0000256" key="3">
    <source>
        <dbReference type="ARBA" id="ARBA00023163"/>
    </source>
</evidence>
<name>I0WZG7_RHOOP</name>
<dbReference type="InterPro" id="IPR014757">
    <property type="entry name" value="Tscrpt_reg_IclR_C"/>
</dbReference>
<dbReference type="SUPFAM" id="SSF46785">
    <property type="entry name" value="Winged helix' DNA-binding domain"/>
    <property type="match status" value="1"/>
</dbReference>
<dbReference type="SUPFAM" id="SSF55781">
    <property type="entry name" value="GAF domain-like"/>
    <property type="match status" value="1"/>
</dbReference>
<evidence type="ECO:0000313" key="6">
    <source>
        <dbReference type="EMBL" id="EID81783.1"/>
    </source>
</evidence>
<dbReference type="InterPro" id="IPR029016">
    <property type="entry name" value="GAF-like_dom_sf"/>
</dbReference>
<dbReference type="Pfam" id="PF01614">
    <property type="entry name" value="IclR_C"/>
    <property type="match status" value="1"/>
</dbReference>
<dbReference type="GO" id="GO:0003700">
    <property type="term" value="F:DNA-binding transcription factor activity"/>
    <property type="evidence" value="ECO:0007669"/>
    <property type="project" value="TreeGrafter"/>
</dbReference>
<dbReference type="InterPro" id="IPR005471">
    <property type="entry name" value="Tscrpt_reg_IclR_N"/>
</dbReference>
<reference evidence="6 7" key="1">
    <citation type="journal article" date="2012" name="J. Bacteriol.">
        <title>Draft genome sequence of the nitrophenol-degrading actinomycete Rhodococcus imtechensis RKJ300.</title>
        <authorList>
            <person name="Vikram S."/>
            <person name="Kumar S."/>
            <person name="Subramanian S."/>
            <person name="Raghava G.P."/>
        </authorList>
    </citation>
    <scope>NUCLEOTIDE SEQUENCE [LARGE SCALE GENOMIC DNA]</scope>
    <source>
        <strain evidence="6 7">RKJ300</strain>
    </source>
</reference>
<organism evidence="6 7">
    <name type="scientific">Rhodococcus opacus RKJ300 = JCM 13270</name>
    <dbReference type="NCBI Taxonomy" id="1165867"/>
    <lineage>
        <taxon>Bacteria</taxon>
        <taxon>Bacillati</taxon>
        <taxon>Actinomycetota</taxon>
        <taxon>Actinomycetes</taxon>
        <taxon>Mycobacteriales</taxon>
        <taxon>Nocardiaceae</taxon>
        <taxon>Rhodococcus</taxon>
    </lineage>
</organism>
<dbReference type="GO" id="GO:0003677">
    <property type="term" value="F:DNA binding"/>
    <property type="evidence" value="ECO:0007669"/>
    <property type="project" value="UniProtKB-KW"/>
</dbReference>
<dbReference type="PROSITE" id="PS51078">
    <property type="entry name" value="ICLR_ED"/>
    <property type="match status" value="1"/>
</dbReference>
<evidence type="ECO:0000313" key="7">
    <source>
        <dbReference type="Proteomes" id="UP000006447"/>
    </source>
</evidence>
<keyword evidence="3" id="KW-0804">Transcription</keyword>
<evidence type="ECO:0000259" key="4">
    <source>
        <dbReference type="PROSITE" id="PS51077"/>
    </source>
</evidence>
<dbReference type="AlphaFoldDB" id="I0WZG7"/>
<evidence type="ECO:0000256" key="1">
    <source>
        <dbReference type="ARBA" id="ARBA00023015"/>
    </source>
</evidence>
<feature type="domain" description="HTH iclR-type" evidence="4">
    <location>
        <begin position="12"/>
        <end position="73"/>
    </location>
</feature>
<dbReference type="RefSeq" id="WP_007295711.1">
    <property type="nucleotide sequence ID" value="NZ_AJJH01000010.1"/>
</dbReference>